<keyword evidence="3" id="KW-0969">Cilium</keyword>
<dbReference type="InterPro" id="IPR021136">
    <property type="entry name" value="Flagellar_hook_control-like_C"/>
</dbReference>
<organism evidence="3 4">
    <name type="scientific">Hungatella hathewayi</name>
    <dbReference type="NCBI Taxonomy" id="154046"/>
    <lineage>
        <taxon>Bacteria</taxon>
        <taxon>Bacillati</taxon>
        <taxon>Bacillota</taxon>
        <taxon>Clostridia</taxon>
        <taxon>Lachnospirales</taxon>
        <taxon>Lachnospiraceae</taxon>
        <taxon>Hungatella</taxon>
    </lineage>
</organism>
<feature type="compositionally biased region" description="Basic and acidic residues" evidence="1">
    <location>
        <begin position="86"/>
        <end position="96"/>
    </location>
</feature>
<reference evidence="3 4" key="1">
    <citation type="submission" date="2018-08" db="EMBL/GenBank/DDBJ databases">
        <title>A genome reference for cultivated species of the human gut microbiota.</title>
        <authorList>
            <person name="Zou Y."/>
            <person name="Xue W."/>
            <person name="Luo G."/>
        </authorList>
    </citation>
    <scope>NUCLEOTIDE SEQUENCE [LARGE SCALE GENOMIC DNA]</scope>
    <source>
        <strain evidence="3 4">TM09-12</strain>
    </source>
</reference>
<comment type="caution">
    <text evidence="3">The sequence shown here is derived from an EMBL/GenBank/DDBJ whole genome shotgun (WGS) entry which is preliminary data.</text>
</comment>
<protein>
    <submittedName>
        <fullName evidence="3">Flagellar hook-length control protein FliK</fullName>
    </submittedName>
</protein>
<evidence type="ECO:0000259" key="2">
    <source>
        <dbReference type="Pfam" id="PF02120"/>
    </source>
</evidence>
<dbReference type="CDD" id="cd17470">
    <property type="entry name" value="T3SS_Flik_C"/>
    <property type="match status" value="1"/>
</dbReference>
<name>A0A374P032_9FIRM</name>
<dbReference type="AlphaFoldDB" id="A0A374P032"/>
<evidence type="ECO:0000313" key="3">
    <source>
        <dbReference type="EMBL" id="RGI98420.1"/>
    </source>
</evidence>
<keyword evidence="3" id="KW-0966">Cell projection</keyword>
<evidence type="ECO:0000313" key="4">
    <source>
        <dbReference type="Proteomes" id="UP000263014"/>
    </source>
</evidence>
<feature type="region of interest" description="Disordered" evidence="1">
    <location>
        <begin position="218"/>
        <end position="242"/>
    </location>
</feature>
<accession>A0A374P032</accession>
<keyword evidence="3" id="KW-0282">Flagellum</keyword>
<dbReference type="EMBL" id="QSON01000016">
    <property type="protein sequence ID" value="RGI98420.1"/>
    <property type="molecule type" value="Genomic_DNA"/>
</dbReference>
<proteinExistence type="predicted"/>
<sequence length="485" mass="51664">MNMGTAMKAVGTGWKQSGTTDNGKGRDAGKADFADTFSEMLKAGKKASEWRKQTQNTQKAAEAQKITDAQRITDAQKITDAQADQKAADTGKDAVKAETSGQDNTAVKKTPEKKQEPEKADDRTVQDEAAAAAAALEGMAEQPAVMAEDPVEAMEHGMEAEAGGLLAVTEAGGILDQTASTTETGAGQRTGNAEVRQAAANTGTSEALKNQEALYQTAAQKPGETGSGRKTEAMEPAAAETQVTADDMAVQTKNSTGRDEGTFSDLLKDQSDQMKAMGAGKRVQTEDETDGDEALDNQMLEELKKNSDGKGVTYLDKISASRQGGFRGVPAVDNTASDIHTPVAEQLKAGVEQGMKRELSEFTIKLKPEGLGEIIVHMASANGRTSVSIGVSNPETEKLVNSQMTSLKEMLQPLHAEVEEVYHNSQGGMDFAGFGQELYQNQGQQARGHYHHGMNQGMTADDGVFAQETERMAAESLVRRLYAYV</sequence>
<feature type="region of interest" description="Disordered" evidence="1">
    <location>
        <begin position="44"/>
        <end position="65"/>
    </location>
</feature>
<feature type="region of interest" description="Disordered" evidence="1">
    <location>
        <begin position="77"/>
        <end position="134"/>
    </location>
</feature>
<gene>
    <name evidence="3" type="ORF">DXD79_25570</name>
</gene>
<evidence type="ECO:0000256" key="1">
    <source>
        <dbReference type="SAM" id="MobiDB-lite"/>
    </source>
</evidence>
<dbReference type="Gene3D" id="3.30.750.140">
    <property type="match status" value="1"/>
</dbReference>
<dbReference type="Pfam" id="PF02120">
    <property type="entry name" value="Flg_hook"/>
    <property type="match status" value="1"/>
</dbReference>
<dbReference type="RefSeq" id="WP_117633030.1">
    <property type="nucleotide sequence ID" value="NZ_QSON01000016.1"/>
</dbReference>
<dbReference type="InterPro" id="IPR038610">
    <property type="entry name" value="FliK-like_C_sf"/>
</dbReference>
<dbReference type="Proteomes" id="UP000263014">
    <property type="component" value="Unassembled WGS sequence"/>
</dbReference>
<feature type="domain" description="Flagellar hook-length control protein-like C-terminal" evidence="2">
    <location>
        <begin position="354"/>
        <end position="428"/>
    </location>
</feature>
<feature type="region of interest" description="Disordered" evidence="1">
    <location>
        <begin position="1"/>
        <end position="31"/>
    </location>
</feature>
<feature type="compositionally biased region" description="Basic and acidic residues" evidence="1">
    <location>
        <begin position="109"/>
        <end position="126"/>
    </location>
</feature>